<dbReference type="AlphaFoldDB" id="A0A182MXL4"/>
<reference evidence="1" key="2">
    <citation type="submission" date="2020-05" db="UniProtKB">
        <authorList>
            <consortium name="EnsemblMetazoa"/>
        </authorList>
    </citation>
    <scope>IDENTIFICATION</scope>
    <source>
        <strain evidence="1">WRAIR2</strain>
    </source>
</reference>
<dbReference type="VEuPathDB" id="VectorBase:ADIR000117"/>
<name>A0A182MXL4_9DIPT</name>
<dbReference type="Proteomes" id="UP000075884">
    <property type="component" value="Unassembled WGS sequence"/>
</dbReference>
<protein>
    <submittedName>
        <fullName evidence="1">Uncharacterized protein</fullName>
    </submittedName>
</protein>
<sequence length="90" mass="9512">MGECVKSCCYCCASCYQTPICCLGSLCCLVVPLVGLLVILFGAVFGMMVGLSWLAQHHTEPASVSRMLSLLANSSTGETFTADDGRVIVE</sequence>
<dbReference type="EnsemblMetazoa" id="ADIR000117-RA">
    <property type="protein sequence ID" value="ADIR000117-PA"/>
    <property type="gene ID" value="ADIR000117"/>
</dbReference>
<proteinExistence type="predicted"/>
<reference evidence="2" key="1">
    <citation type="submission" date="2013-03" db="EMBL/GenBank/DDBJ databases">
        <title>The Genome Sequence of Anopheles dirus WRAIR2.</title>
        <authorList>
            <consortium name="The Broad Institute Genomics Platform"/>
            <person name="Neafsey D.E."/>
            <person name="Walton C."/>
            <person name="Walker B."/>
            <person name="Young S.K."/>
            <person name="Zeng Q."/>
            <person name="Gargeya S."/>
            <person name="Fitzgerald M."/>
            <person name="Haas B."/>
            <person name="Abouelleil A."/>
            <person name="Allen A.W."/>
            <person name="Alvarado L."/>
            <person name="Arachchi H.M."/>
            <person name="Berlin A.M."/>
            <person name="Chapman S.B."/>
            <person name="Gainer-Dewar J."/>
            <person name="Goldberg J."/>
            <person name="Griggs A."/>
            <person name="Gujja S."/>
            <person name="Hansen M."/>
            <person name="Howarth C."/>
            <person name="Imamovic A."/>
            <person name="Ireland A."/>
            <person name="Larimer J."/>
            <person name="McCowan C."/>
            <person name="Murphy C."/>
            <person name="Pearson M."/>
            <person name="Poon T.W."/>
            <person name="Priest M."/>
            <person name="Roberts A."/>
            <person name="Saif S."/>
            <person name="Shea T."/>
            <person name="Sisk P."/>
            <person name="Sykes S."/>
            <person name="Wortman J."/>
            <person name="Nusbaum C."/>
            <person name="Birren B."/>
        </authorList>
    </citation>
    <scope>NUCLEOTIDE SEQUENCE [LARGE SCALE GENOMIC DNA]</scope>
    <source>
        <strain evidence="2">WRAIR2</strain>
    </source>
</reference>
<evidence type="ECO:0000313" key="1">
    <source>
        <dbReference type="EnsemblMetazoa" id="ADIR000117-PA"/>
    </source>
</evidence>
<keyword evidence="2" id="KW-1185">Reference proteome</keyword>
<organism evidence="1 2">
    <name type="scientific">Anopheles dirus</name>
    <dbReference type="NCBI Taxonomy" id="7168"/>
    <lineage>
        <taxon>Eukaryota</taxon>
        <taxon>Metazoa</taxon>
        <taxon>Ecdysozoa</taxon>
        <taxon>Arthropoda</taxon>
        <taxon>Hexapoda</taxon>
        <taxon>Insecta</taxon>
        <taxon>Pterygota</taxon>
        <taxon>Neoptera</taxon>
        <taxon>Endopterygota</taxon>
        <taxon>Diptera</taxon>
        <taxon>Nematocera</taxon>
        <taxon>Culicoidea</taxon>
        <taxon>Culicidae</taxon>
        <taxon>Anophelinae</taxon>
        <taxon>Anopheles</taxon>
    </lineage>
</organism>
<accession>A0A182MXL4</accession>
<evidence type="ECO:0000313" key="2">
    <source>
        <dbReference type="Proteomes" id="UP000075884"/>
    </source>
</evidence>